<dbReference type="EMBL" id="CAMXCT020001180">
    <property type="protein sequence ID" value="CAL1140957.1"/>
    <property type="molecule type" value="Genomic_DNA"/>
</dbReference>
<feature type="non-terminal residue" evidence="2">
    <location>
        <position position="1"/>
    </location>
</feature>
<dbReference type="OrthoDB" id="6500128at2759"/>
<accession>A0A9P1CAE5</accession>
<name>A0A9P1CAE5_9DINO</name>
<reference evidence="2" key="1">
    <citation type="submission" date="2022-10" db="EMBL/GenBank/DDBJ databases">
        <authorList>
            <person name="Chen Y."/>
            <person name="Dougan E. K."/>
            <person name="Chan C."/>
            <person name="Rhodes N."/>
            <person name="Thang M."/>
        </authorList>
    </citation>
    <scope>NUCLEOTIDE SEQUENCE</scope>
</reference>
<organism evidence="2">
    <name type="scientific">Cladocopium goreaui</name>
    <dbReference type="NCBI Taxonomy" id="2562237"/>
    <lineage>
        <taxon>Eukaryota</taxon>
        <taxon>Sar</taxon>
        <taxon>Alveolata</taxon>
        <taxon>Dinophyceae</taxon>
        <taxon>Suessiales</taxon>
        <taxon>Symbiodiniaceae</taxon>
        <taxon>Cladocopium</taxon>
    </lineage>
</organism>
<reference evidence="3 4" key="2">
    <citation type="submission" date="2024-05" db="EMBL/GenBank/DDBJ databases">
        <authorList>
            <person name="Chen Y."/>
            <person name="Shah S."/>
            <person name="Dougan E. K."/>
            <person name="Thang M."/>
            <person name="Chan C."/>
        </authorList>
    </citation>
    <scope>NUCLEOTIDE SEQUENCE [LARGE SCALE GENOMIC DNA]</scope>
</reference>
<keyword evidence="1" id="KW-0812">Transmembrane</keyword>
<evidence type="ECO:0000256" key="1">
    <source>
        <dbReference type="SAM" id="Phobius"/>
    </source>
</evidence>
<keyword evidence="1" id="KW-1133">Transmembrane helix</keyword>
<dbReference type="EMBL" id="CAMXCT010001180">
    <property type="protein sequence ID" value="CAI3987582.1"/>
    <property type="molecule type" value="Genomic_DNA"/>
</dbReference>
<sequence length="79" mass="9035">DWDQAGCWAWSYVRLHNRLLEQAKIIQSEGQQAQEEQHGRSGFEAPSIRSSLKLLKNEVFSLCPMNFLISGILISFILT</sequence>
<feature type="transmembrane region" description="Helical" evidence="1">
    <location>
        <begin position="59"/>
        <end position="78"/>
    </location>
</feature>
<keyword evidence="1" id="KW-0472">Membrane</keyword>
<evidence type="ECO:0000313" key="2">
    <source>
        <dbReference type="EMBL" id="CAI3987582.1"/>
    </source>
</evidence>
<comment type="caution">
    <text evidence="2">The sequence shown here is derived from an EMBL/GenBank/DDBJ whole genome shotgun (WGS) entry which is preliminary data.</text>
</comment>
<dbReference type="EMBL" id="CAMXCT030001180">
    <property type="protein sequence ID" value="CAL4774894.1"/>
    <property type="molecule type" value="Genomic_DNA"/>
</dbReference>
<evidence type="ECO:0000313" key="4">
    <source>
        <dbReference type="Proteomes" id="UP001152797"/>
    </source>
</evidence>
<feature type="non-terminal residue" evidence="2">
    <location>
        <position position="79"/>
    </location>
</feature>
<protein>
    <submittedName>
        <fullName evidence="3">ABC transporter</fullName>
    </submittedName>
</protein>
<dbReference type="AlphaFoldDB" id="A0A9P1CAE5"/>
<keyword evidence="4" id="KW-1185">Reference proteome</keyword>
<gene>
    <name evidence="2" type="ORF">C1SCF055_LOCUS14841</name>
</gene>
<proteinExistence type="predicted"/>
<evidence type="ECO:0000313" key="3">
    <source>
        <dbReference type="EMBL" id="CAL4774894.1"/>
    </source>
</evidence>
<dbReference type="Proteomes" id="UP001152797">
    <property type="component" value="Unassembled WGS sequence"/>
</dbReference>